<evidence type="ECO:0000259" key="4">
    <source>
        <dbReference type="Pfam" id="PF13579"/>
    </source>
</evidence>
<proteinExistence type="predicted"/>
<dbReference type="RefSeq" id="WP_182162245.1">
    <property type="nucleotide sequence ID" value="NZ_JACFXV010000035.1"/>
</dbReference>
<dbReference type="Gene3D" id="3.40.50.2000">
    <property type="entry name" value="Glycogen Phosphorylase B"/>
    <property type="match status" value="2"/>
</dbReference>
<dbReference type="Pfam" id="PF13579">
    <property type="entry name" value="Glyco_trans_4_4"/>
    <property type="match status" value="1"/>
</dbReference>
<protein>
    <submittedName>
        <fullName evidence="5">Glycosyltransferase</fullName>
    </submittedName>
</protein>
<sequence length="415" mass="45724">MTSAPLRIVHIVRAPIGGIFRHICDLALAQTRAGHSVGIVCDSNSGGPFEDRMIARTAPLLELGIARFPMHRSVKLSDAMATLALYRHIRALQPDVLHGHGAKGGVFARVIGTLLRSSGSKVTRIYCPHGGSLHYDPRKLEGRIYFALERLQQRMTDALVFVSDYEYAAFETKVAKPTMPARVVYNGLAPEEFQRIRPAPDAADFLFVGMLRDLKGPDILIEALRRLKVLHGIRPTALIVGEGDDRPRYERMVADYGLADRVRFAGAVPAREAFARGRCVVVPSRAEAMPYIVLETVAAEIPLIATRVGGVPEIFGPYADRLINPADPNALADAMASAYRAPEDMQHFARKLRHCLTETFNVELMSDRITSLYQTVRGEGERERLAGIGSTSVPHIEPGNMAVQANRRSSSGRWE</sequence>
<dbReference type="InterPro" id="IPR028098">
    <property type="entry name" value="Glyco_trans_4-like_N"/>
</dbReference>
<gene>
    <name evidence="5" type="ORF">H2509_03210</name>
</gene>
<reference evidence="5 6" key="1">
    <citation type="submission" date="2020-07" db="EMBL/GenBank/DDBJ databases">
        <title>Stappia sp., F7233, whole genome shotgun sequencing project.</title>
        <authorList>
            <person name="Jiang S."/>
            <person name="Liu Z.W."/>
            <person name="Du Z.J."/>
        </authorList>
    </citation>
    <scope>NUCLEOTIDE SEQUENCE [LARGE SCALE GENOMIC DNA]</scope>
    <source>
        <strain evidence="5 6">F7233</strain>
    </source>
</reference>
<keyword evidence="2 5" id="KW-0808">Transferase</keyword>
<keyword evidence="1" id="KW-0328">Glycosyltransferase</keyword>
<dbReference type="Proteomes" id="UP000541109">
    <property type="component" value="Unassembled WGS sequence"/>
</dbReference>
<feature type="domain" description="Glycosyl transferase family 1" evidence="3">
    <location>
        <begin position="191"/>
        <end position="351"/>
    </location>
</feature>
<evidence type="ECO:0000259" key="3">
    <source>
        <dbReference type="Pfam" id="PF00534"/>
    </source>
</evidence>
<evidence type="ECO:0000256" key="1">
    <source>
        <dbReference type="ARBA" id="ARBA00022676"/>
    </source>
</evidence>
<organism evidence="5 6">
    <name type="scientific">Stappia albiluteola</name>
    <dbReference type="NCBI Taxonomy" id="2758565"/>
    <lineage>
        <taxon>Bacteria</taxon>
        <taxon>Pseudomonadati</taxon>
        <taxon>Pseudomonadota</taxon>
        <taxon>Alphaproteobacteria</taxon>
        <taxon>Hyphomicrobiales</taxon>
        <taxon>Stappiaceae</taxon>
        <taxon>Stappia</taxon>
    </lineage>
</organism>
<dbReference type="PANTHER" id="PTHR12526:SF510">
    <property type="entry name" value="D-INOSITOL 3-PHOSPHATE GLYCOSYLTRANSFERASE"/>
    <property type="match status" value="1"/>
</dbReference>
<dbReference type="SUPFAM" id="SSF53756">
    <property type="entry name" value="UDP-Glycosyltransferase/glycogen phosphorylase"/>
    <property type="match status" value="1"/>
</dbReference>
<comment type="caution">
    <text evidence="5">The sequence shown here is derived from an EMBL/GenBank/DDBJ whole genome shotgun (WGS) entry which is preliminary data.</text>
</comment>
<dbReference type="PANTHER" id="PTHR12526">
    <property type="entry name" value="GLYCOSYLTRANSFERASE"/>
    <property type="match status" value="1"/>
</dbReference>
<feature type="domain" description="Glycosyltransferase subfamily 4-like N-terminal" evidence="4">
    <location>
        <begin position="17"/>
        <end position="187"/>
    </location>
</feature>
<evidence type="ECO:0000313" key="6">
    <source>
        <dbReference type="Proteomes" id="UP000541109"/>
    </source>
</evidence>
<evidence type="ECO:0000256" key="2">
    <source>
        <dbReference type="ARBA" id="ARBA00022679"/>
    </source>
</evidence>
<keyword evidence="6" id="KW-1185">Reference proteome</keyword>
<dbReference type="AlphaFoldDB" id="A0A839A949"/>
<dbReference type="EMBL" id="JACFXV010000035">
    <property type="protein sequence ID" value="MBA5776130.1"/>
    <property type="molecule type" value="Genomic_DNA"/>
</dbReference>
<dbReference type="Pfam" id="PF00534">
    <property type="entry name" value="Glycos_transf_1"/>
    <property type="match status" value="1"/>
</dbReference>
<dbReference type="InterPro" id="IPR001296">
    <property type="entry name" value="Glyco_trans_1"/>
</dbReference>
<name>A0A839A949_9HYPH</name>
<accession>A0A839A949</accession>
<evidence type="ECO:0000313" key="5">
    <source>
        <dbReference type="EMBL" id="MBA5776130.1"/>
    </source>
</evidence>
<dbReference type="GO" id="GO:0016757">
    <property type="term" value="F:glycosyltransferase activity"/>
    <property type="evidence" value="ECO:0007669"/>
    <property type="project" value="UniProtKB-KW"/>
</dbReference>